<accession>A0A916J585</accession>
<dbReference type="EMBL" id="CAJQUM010000001">
    <property type="protein sequence ID" value="CAG4883663.1"/>
    <property type="molecule type" value="Genomic_DNA"/>
</dbReference>
<sequence>MGGDSAQCALSGRGDVPALSQVELEDKLKKEKRYDDYEDEDEINHCQNDTLLCHWRSGRCSVERPSNSIRDRHQQSGCTDALGQHIALQLGAACWSPRQEDRSCPQL</sequence>
<dbReference type="Proteomes" id="UP000742786">
    <property type="component" value="Unassembled WGS sequence"/>
</dbReference>
<keyword evidence="2" id="KW-1185">Reference proteome</keyword>
<organism evidence="1 2">
    <name type="scientific">Georgfuchsia toluolica</name>
    <dbReference type="NCBI Taxonomy" id="424218"/>
    <lineage>
        <taxon>Bacteria</taxon>
        <taxon>Pseudomonadati</taxon>
        <taxon>Pseudomonadota</taxon>
        <taxon>Betaproteobacteria</taxon>
        <taxon>Nitrosomonadales</taxon>
        <taxon>Sterolibacteriaceae</taxon>
        <taxon>Georgfuchsia</taxon>
    </lineage>
</organism>
<proteinExistence type="predicted"/>
<evidence type="ECO:0000313" key="1">
    <source>
        <dbReference type="EMBL" id="CAG4883663.1"/>
    </source>
</evidence>
<protein>
    <submittedName>
        <fullName evidence="1">Uncharacterized protein</fullName>
    </submittedName>
</protein>
<dbReference type="AlphaFoldDB" id="A0A916J585"/>
<reference evidence="1" key="1">
    <citation type="submission" date="2021-04" db="EMBL/GenBank/DDBJ databases">
        <authorList>
            <person name="Hornung B."/>
        </authorList>
    </citation>
    <scope>NUCLEOTIDE SEQUENCE</scope>
    <source>
        <strain evidence="1">G5G6</strain>
    </source>
</reference>
<evidence type="ECO:0000313" key="2">
    <source>
        <dbReference type="Proteomes" id="UP000742786"/>
    </source>
</evidence>
<name>A0A916J585_9PROT</name>
<comment type="caution">
    <text evidence="1">The sequence shown here is derived from an EMBL/GenBank/DDBJ whole genome shotgun (WGS) entry which is preliminary data.</text>
</comment>
<gene>
    <name evidence="1" type="ORF">GTOL_11546</name>
</gene>